<protein>
    <submittedName>
        <fullName evidence="3">DUF4485 domain-containing protein</fullName>
    </submittedName>
</protein>
<proteinExistence type="predicted"/>
<dbReference type="WBParaSite" id="Csp11.Scaffold564.g4006.t1">
    <property type="protein sequence ID" value="Csp11.Scaffold564.g4006.t1"/>
    <property type="gene ID" value="Csp11.Scaffold564.g4006"/>
</dbReference>
<evidence type="ECO:0000256" key="1">
    <source>
        <dbReference type="SAM" id="MobiDB-lite"/>
    </source>
</evidence>
<feature type="region of interest" description="Disordered" evidence="1">
    <location>
        <begin position="282"/>
        <end position="330"/>
    </location>
</feature>
<dbReference type="Proteomes" id="UP000095282">
    <property type="component" value="Unplaced"/>
</dbReference>
<evidence type="ECO:0000313" key="3">
    <source>
        <dbReference type="WBParaSite" id="Csp11.Scaffold564.g4006.t1"/>
    </source>
</evidence>
<reference evidence="3" key="1">
    <citation type="submission" date="2016-11" db="UniProtKB">
        <authorList>
            <consortium name="WormBaseParasite"/>
        </authorList>
    </citation>
    <scope>IDENTIFICATION</scope>
</reference>
<sequence length="330" mass="37291">MDDKVSSSLEAQLDHLMYNTNSLDTSSKYLGTYRQWIAETRDADAHVIRKVVAEKDYRSYPCFQMLFQLDEFCKKFGAVRPEMEKEIHEVITWLHRKIGWNPNAEIANIGYVSYEDMLLRYRGLKKQLNNMKIVNKQITTIMPRVVQEHTNMCQMNDKLDEIRYRWKLVDLASTVSSRGIHNDALNPVFSLPVLLSTIIFDDNTSQSYAATLLNICKRLLVISEAVQYERDPKNKPIVTQSGILPHPPQSEVTSLYVPIAEDNGEVLAPEDQVPLVARDSAHTLGVSENGEVTGGSEVSMPVAKDSVINADSTESLKPVTKSEKEGSSRK</sequence>
<feature type="compositionally biased region" description="Basic and acidic residues" evidence="1">
    <location>
        <begin position="320"/>
        <end position="330"/>
    </location>
</feature>
<keyword evidence="2" id="KW-1185">Reference proteome</keyword>
<dbReference type="AlphaFoldDB" id="A0A1I7TAF0"/>
<evidence type="ECO:0000313" key="2">
    <source>
        <dbReference type="Proteomes" id="UP000095282"/>
    </source>
</evidence>
<dbReference type="eggNOG" id="ENOG502TFV0">
    <property type="taxonomic scope" value="Eukaryota"/>
</dbReference>
<name>A0A1I7TAF0_9PELO</name>
<organism evidence="2 3">
    <name type="scientific">Caenorhabditis tropicalis</name>
    <dbReference type="NCBI Taxonomy" id="1561998"/>
    <lineage>
        <taxon>Eukaryota</taxon>
        <taxon>Metazoa</taxon>
        <taxon>Ecdysozoa</taxon>
        <taxon>Nematoda</taxon>
        <taxon>Chromadorea</taxon>
        <taxon>Rhabditida</taxon>
        <taxon>Rhabditina</taxon>
        <taxon>Rhabditomorpha</taxon>
        <taxon>Rhabditoidea</taxon>
        <taxon>Rhabditidae</taxon>
        <taxon>Peloderinae</taxon>
        <taxon>Caenorhabditis</taxon>
    </lineage>
</organism>
<accession>A0A1I7TAF0</accession>